<evidence type="ECO:0000313" key="3">
    <source>
        <dbReference type="Proteomes" id="UP001174909"/>
    </source>
</evidence>
<dbReference type="Gene3D" id="1.25.40.540">
    <property type="entry name" value="TAP42-like family"/>
    <property type="match status" value="1"/>
</dbReference>
<dbReference type="GO" id="GO:0009966">
    <property type="term" value="P:regulation of signal transduction"/>
    <property type="evidence" value="ECO:0007669"/>
    <property type="project" value="InterPro"/>
</dbReference>
<protein>
    <submittedName>
        <fullName evidence="2">Immunoglobulin-binding protein 1</fullName>
    </submittedName>
</protein>
<organism evidence="2 3">
    <name type="scientific">Geodia barretti</name>
    <name type="common">Barrett's horny sponge</name>
    <dbReference type="NCBI Taxonomy" id="519541"/>
    <lineage>
        <taxon>Eukaryota</taxon>
        <taxon>Metazoa</taxon>
        <taxon>Porifera</taxon>
        <taxon>Demospongiae</taxon>
        <taxon>Heteroscleromorpha</taxon>
        <taxon>Tetractinellida</taxon>
        <taxon>Astrophorina</taxon>
        <taxon>Geodiidae</taxon>
        <taxon>Geodia</taxon>
    </lineage>
</organism>
<reference evidence="2" key="1">
    <citation type="submission" date="2023-03" db="EMBL/GenBank/DDBJ databases">
        <authorList>
            <person name="Steffen K."/>
            <person name="Cardenas P."/>
        </authorList>
    </citation>
    <scope>NUCLEOTIDE SEQUENCE</scope>
</reference>
<feature type="compositionally biased region" description="Basic residues" evidence="1">
    <location>
        <begin position="306"/>
        <end position="319"/>
    </location>
</feature>
<evidence type="ECO:0000313" key="2">
    <source>
        <dbReference type="EMBL" id="CAI8057503.1"/>
    </source>
</evidence>
<dbReference type="GO" id="GO:0035303">
    <property type="term" value="P:regulation of dephosphorylation"/>
    <property type="evidence" value="ECO:0007669"/>
    <property type="project" value="TreeGrafter"/>
</dbReference>
<dbReference type="InterPro" id="IPR038511">
    <property type="entry name" value="TAP42/TAP46-like_sf"/>
</dbReference>
<dbReference type="InterPro" id="IPR007304">
    <property type="entry name" value="TAP46-like"/>
</dbReference>
<feature type="region of interest" description="Disordered" evidence="1">
    <location>
        <begin position="119"/>
        <end position="148"/>
    </location>
</feature>
<sequence>MSGEENAPALSQLFLRGWEARRKLDACELTTGSPEHSVCVAEGTSALERATELASHASLFSDNEDLDEVPTSSLKYLLLPELLGEMTLQQTEGERMDTVLKARVYFIDYLRRCRSYGVTKEDPPPLTPLSPPPSVGGASSEQPQGKTYNQLVAERVEKIQRLREKKELERRTEELSTALNEGSGGREEEGGREQWVAVLQLNLYRSREFVKSIDDEIQILRHIEAVRKGEGPPVAKRPGASGHGPPRQPEKPLVITREMLRGEVFGAGYPSLPTMTVEEFYEQRYGGGAGGGGGRGESAGRERWARKGRRGGGGRGGRG</sequence>
<proteinExistence type="predicted"/>
<feature type="region of interest" description="Disordered" evidence="1">
    <location>
        <begin position="229"/>
        <end position="251"/>
    </location>
</feature>
<dbReference type="PANTHER" id="PTHR10933">
    <property type="entry name" value="IMMUNOGLOBULIN-BINDING PROTEIN 1"/>
    <property type="match status" value="1"/>
</dbReference>
<name>A0AA35XG25_GEOBA</name>
<feature type="region of interest" description="Disordered" evidence="1">
    <location>
        <begin position="284"/>
        <end position="319"/>
    </location>
</feature>
<keyword evidence="3" id="KW-1185">Reference proteome</keyword>
<dbReference type="EMBL" id="CASHTH010004453">
    <property type="protein sequence ID" value="CAI8057503.1"/>
    <property type="molecule type" value="Genomic_DNA"/>
</dbReference>
<evidence type="ECO:0000256" key="1">
    <source>
        <dbReference type="SAM" id="MobiDB-lite"/>
    </source>
</evidence>
<dbReference type="AlphaFoldDB" id="A0AA35XG25"/>
<feature type="region of interest" description="Disordered" evidence="1">
    <location>
        <begin position="167"/>
        <end position="191"/>
    </location>
</feature>
<dbReference type="Pfam" id="PF04177">
    <property type="entry name" value="TAP42"/>
    <property type="match status" value="1"/>
</dbReference>
<gene>
    <name evidence="2" type="ORF">GBAR_LOCUS31348</name>
</gene>
<feature type="compositionally biased region" description="Gly residues" evidence="1">
    <location>
        <begin position="285"/>
        <end position="297"/>
    </location>
</feature>
<dbReference type="Proteomes" id="UP001174909">
    <property type="component" value="Unassembled WGS sequence"/>
</dbReference>
<feature type="compositionally biased region" description="Polar residues" evidence="1">
    <location>
        <begin position="137"/>
        <end position="148"/>
    </location>
</feature>
<feature type="compositionally biased region" description="Pro residues" evidence="1">
    <location>
        <begin position="124"/>
        <end position="134"/>
    </location>
</feature>
<dbReference type="PANTHER" id="PTHR10933:SF9">
    <property type="entry name" value="IMMUNOGLOBULIN-BINDING PROTEIN 1"/>
    <property type="match status" value="1"/>
</dbReference>
<dbReference type="GO" id="GO:0051721">
    <property type="term" value="F:protein phosphatase 2A binding"/>
    <property type="evidence" value="ECO:0007669"/>
    <property type="project" value="TreeGrafter"/>
</dbReference>
<dbReference type="GO" id="GO:0005829">
    <property type="term" value="C:cytosol"/>
    <property type="evidence" value="ECO:0007669"/>
    <property type="project" value="TreeGrafter"/>
</dbReference>
<accession>A0AA35XG25</accession>
<comment type="caution">
    <text evidence="2">The sequence shown here is derived from an EMBL/GenBank/DDBJ whole genome shotgun (WGS) entry which is preliminary data.</text>
</comment>